<comment type="caution">
    <text evidence="3">The sequence shown here is derived from an EMBL/GenBank/DDBJ whole genome shotgun (WGS) entry which is preliminary data.</text>
</comment>
<keyword evidence="4" id="KW-1185">Reference proteome</keyword>
<protein>
    <recommendedName>
        <fullName evidence="2">FAD dependent oxidoreductase domain-containing protein</fullName>
    </recommendedName>
</protein>
<dbReference type="GO" id="GO:0005737">
    <property type="term" value="C:cytoplasm"/>
    <property type="evidence" value="ECO:0007669"/>
    <property type="project" value="TreeGrafter"/>
</dbReference>
<proteinExistence type="predicted"/>
<evidence type="ECO:0000256" key="1">
    <source>
        <dbReference type="SAM" id="MobiDB-lite"/>
    </source>
</evidence>
<organism evidence="3 4">
    <name type="scientific">Chlamydomonas eustigma</name>
    <dbReference type="NCBI Taxonomy" id="1157962"/>
    <lineage>
        <taxon>Eukaryota</taxon>
        <taxon>Viridiplantae</taxon>
        <taxon>Chlorophyta</taxon>
        <taxon>core chlorophytes</taxon>
        <taxon>Chlorophyceae</taxon>
        <taxon>CS clade</taxon>
        <taxon>Chlamydomonadales</taxon>
        <taxon>Chlamydomonadaceae</taxon>
        <taxon>Chlamydomonas</taxon>
    </lineage>
</organism>
<evidence type="ECO:0000313" key="4">
    <source>
        <dbReference type="Proteomes" id="UP000232323"/>
    </source>
</evidence>
<dbReference type="AlphaFoldDB" id="A0A250XP75"/>
<dbReference type="Proteomes" id="UP000232323">
    <property type="component" value="Unassembled WGS sequence"/>
</dbReference>
<dbReference type="EMBL" id="BEGY01000138">
    <property type="protein sequence ID" value="GAX84858.1"/>
    <property type="molecule type" value="Genomic_DNA"/>
</dbReference>
<dbReference type="OrthoDB" id="534047at2759"/>
<feature type="domain" description="FAD dependent oxidoreductase" evidence="2">
    <location>
        <begin position="342"/>
        <end position="570"/>
    </location>
</feature>
<accession>A0A250XP75</accession>
<feature type="compositionally biased region" description="Basic and acidic residues" evidence="1">
    <location>
        <begin position="337"/>
        <end position="346"/>
    </location>
</feature>
<name>A0A250XP75_9CHLO</name>
<dbReference type="SUPFAM" id="SSF51971">
    <property type="entry name" value="Nucleotide-binding domain"/>
    <property type="match status" value="1"/>
</dbReference>
<dbReference type="Pfam" id="PF01266">
    <property type="entry name" value="DAO"/>
    <property type="match status" value="2"/>
</dbReference>
<dbReference type="InterPro" id="IPR006076">
    <property type="entry name" value="FAD-dep_OxRdtase"/>
</dbReference>
<gene>
    <name evidence="3" type="ORF">CEUSTIGMA_g12279.t1</name>
</gene>
<dbReference type="Gene3D" id="3.30.9.10">
    <property type="entry name" value="D-Amino Acid Oxidase, subunit A, domain 2"/>
    <property type="match status" value="2"/>
</dbReference>
<feature type="region of interest" description="Disordered" evidence="1">
    <location>
        <begin position="323"/>
        <end position="346"/>
    </location>
</feature>
<dbReference type="PANTHER" id="PTHR13847:SF260">
    <property type="entry name" value="FAD DEPENDENT OXIDOREDUCTASE DOMAIN-CONTAINING PROTEIN"/>
    <property type="match status" value="1"/>
</dbReference>
<reference evidence="3 4" key="1">
    <citation type="submission" date="2017-08" db="EMBL/GenBank/DDBJ databases">
        <title>Acidophilic green algal genome provides insights into adaptation to an acidic environment.</title>
        <authorList>
            <person name="Hirooka S."/>
            <person name="Hirose Y."/>
            <person name="Kanesaki Y."/>
            <person name="Higuchi S."/>
            <person name="Fujiwara T."/>
            <person name="Onuma R."/>
            <person name="Era A."/>
            <person name="Ohbayashi R."/>
            <person name="Uzuka A."/>
            <person name="Nozaki H."/>
            <person name="Yoshikawa H."/>
            <person name="Miyagishima S.Y."/>
        </authorList>
    </citation>
    <scope>NUCLEOTIDE SEQUENCE [LARGE SCALE GENOMIC DNA]</scope>
    <source>
        <strain evidence="3 4">NIES-2499</strain>
    </source>
</reference>
<dbReference type="PANTHER" id="PTHR13847">
    <property type="entry name" value="SARCOSINE DEHYDROGENASE-RELATED"/>
    <property type="match status" value="1"/>
</dbReference>
<dbReference type="Gene3D" id="3.50.50.60">
    <property type="entry name" value="FAD/NAD(P)-binding domain"/>
    <property type="match status" value="2"/>
</dbReference>
<dbReference type="InterPro" id="IPR036188">
    <property type="entry name" value="FAD/NAD-bd_sf"/>
</dbReference>
<feature type="domain" description="FAD dependent oxidoreductase" evidence="2">
    <location>
        <begin position="47"/>
        <end position="224"/>
    </location>
</feature>
<evidence type="ECO:0000259" key="2">
    <source>
        <dbReference type="Pfam" id="PF01266"/>
    </source>
</evidence>
<evidence type="ECO:0000313" key="3">
    <source>
        <dbReference type="EMBL" id="GAX84858.1"/>
    </source>
</evidence>
<dbReference type="STRING" id="1157962.A0A250XP75"/>
<sequence length="593" mass="63653">MATALPPRLISMPTKSYWHTRNLFNSGSGVSQTLPFARETLRQHTSDVCIIGAGIAGCSLAHHLMRLDPDVSVTLIDGRHIAGGATGRNGGLLWPCLNASLDHVIKTKGKEKAVEILCFDDQSAEQTFDLFELNPAMKELAEYSPFLDGGFQLFEGVEEATADIADLALMQSLGFGRDLELWSKEKTNHHFNSSGFLGGIRHPQVGRVWAARLALGLALAAAASAGNRHPAGAGRLTMIEATEVVCVQELGGGCDEESLRDYGGQGTLIGRDSNYFGEGGEVAERAKRRESIILAGKGFSETLCNSGIAEATTAMFKRGATKKIAPGTHSSSSSLKEGVKKSSIRKDQRAGLQLSVKTARGDAVRCSTIVHCTNAYTALLLPELIGKVVPVRNQVAVTSPLAPGQSLARDAAIYAREGFVYCSPRSDGRLVLGGFRDVLPHREVGTFDDGRLDMTVSQSLRRYLPDRFPKIFDSSKGGQAPVFEMEWSGILGFTEDRFPLVGALPPVSDTQKQYFVSDSASHVRTRSVSQDQSHASTLRNQGLSRRGQYICGGFSGHGMTRAYSCAEGLARDLMGLPPGPAPLPSAFSPEGRL</sequence>